<accession>A0ABU6SKM3</accession>
<sequence>MSENNDDHHFSVSPQPHAEETTANNNTMHKSPSPDSIPLDLIEEIMMHLPVKSLIRFKCVCKPWKTLISSSEFAKHHFRRISTMGPGSSPSPSPSPGSSRHHVILAPMPSPPPSPLLRSLTDYSLHSLVNTSSSNATTYSHRVNPFGEDLSCYVQYGLGYDHFTDTYKVVAVSSSGRHDDPESYVEVHTLGTDSWRYVPDFPNAVPENSGVFVNGTLNWLVAYWDVGMGSALNYVIASMDLRTETFQELLPPVGAAGDIVIYRSSFLGVLKGCLCLLCNGRVVCDVWVMKDYGNDESWSKLFSVPYHEHEGEVSSSAKYIKALWISDKDDEILLESSSNFVVYDHKNGTLKTTIVKRFLEVAQAYVETLISP</sequence>
<feature type="compositionally biased region" description="Polar residues" evidence="1">
    <location>
        <begin position="21"/>
        <end position="34"/>
    </location>
</feature>
<dbReference type="InterPro" id="IPR001810">
    <property type="entry name" value="F-box_dom"/>
</dbReference>
<protein>
    <recommendedName>
        <fullName evidence="2">F-box domain-containing protein</fullName>
    </recommendedName>
</protein>
<feature type="compositionally biased region" description="Basic and acidic residues" evidence="1">
    <location>
        <begin position="1"/>
        <end position="10"/>
    </location>
</feature>
<evidence type="ECO:0000313" key="4">
    <source>
        <dbReference type="Proteomes" id="UP001341840"/>
    </source>
</evidence>
<dbReference type="Pfam" id="PF00646">
    <property type="entry name" value="F-box"/>
    <property type="match status" value="1"/>
</dbReference>
<feature type="region of interest" description="Disordered" evidence="1">
    <location>
        <begin position="1"/>
        <end position="35"/>
    </location>
</feature>
<name>A0ABU6SKM3_9FABA</name>
<comment type="caution">
    <text evidence="3">The sequence shown here is derived from an EMBL/GenBank/DDBJ whole genome shotgun (WGS) entry which is preliminary data.</text>
</comment>
<dbReference type="PANTHER" id="PTHR31111">
    <property type="entry name" value="BNAA05G37150D PROTEIN-RELATED"/>
    <property type="match status" value="1"/>
</dbReference>
<dbReference type="InterPro" id="IPR036047">
    <property type="entry name" value="F-box-like_dom_sf"/>
</dbReference>
<evidence type="ECO:0000313" key="3">
    <source>
        <dbReference type="EMBL" id="MED6136676.1"/>
    </source>
</evidence>
<evidence type="ECO:0000259" key="2">
    <source>
        <dbReference type="PROSITE" id="PS50181"/>
    </source>
</evidence>
<dbReference type="NCBIfam" id="TIGR01640">
    <property type="entry name" value="F_box_assoc_1"/>
    <property type="match status" value="1"/>
</dbReference>
<proteinExistence type="predicted"/>
<keyword evidence="4" id="KW-1185">Reference proteome</keyword>
<gene>
    <name evidence="3" type="ORF">PIB30_058024</name>
</gene>
<feature type="region of interest" description="Disordered" evidence="1">
    <location>
        <begin position="81"/>
        <end position="110"/>
    </location>
</feature>
<dbReference type="CDD" id="cd22157">
    <property type="entry name" value="F-box_AtFBW1-like"/>
    <property type="match status" value="1"/>
</dbReference>
<evidence type="ECO:0000256" key="1">
    <source>
        <dbReference type="SAM" id="MobiDB-lite"/>
    </source>
</evidence>
<dbReference type="SMART" id="SM00256">
    <property type="entry name" value="FBOX"/>
    <property type="match status" value="1"/>
</dbReference>
<dbReference type="Pfam" id="PF07734">
    <property type="entry name" value="FBA_1"/>
    <property type="match status" value="1"/>
</dbReference>
<dbReference type="PANTHER" id="PTHR31111:SF134">
    <property type="entry name" value="F-BOX ASSOCIATED INTERACTION DOMAIN-CONTAINING PROTEIN"/>
    <property type="match status" value="1"/>
</dbReference>
<reference evidence="3 4" key="1">
    <citation type="journal article" date="2023" name="Plants (Basel)">
        <title>Bridging the Gap: Combining Genomics and Transcriptomics Approaches to Understand Stylosanthes scabra, an Orphan Legume from the Brazilian Caatinga.</title>
        <authorList>
            <person name="Ferreira-Neto J.R.C."/>
            <person name="da Silva M.D."/>
            <person name="Binneck E."/>
            <person name="de Melo N.F."/>
            <person name="da Silva R.H."/>
            <person name="de Melo A.L.T.M."/>
            <person name="Pandolfi V."/>
            <person name="Bustamante F.O."/>
            <person name="Brasileiro-Vidal A.C."/>
            <person name="Benko-Iseppon A.M."/>
        </authorList>
    </citation>
    <scope>NUCLEOTIDE SEQUENCE [LARGE SCALE GENOMIC DNA]</scope>
    <source>
        <tissue evidence="3">Leaves</tissue>
    </source>
</reference>
<dbReference type="Gene3D" id="1.20.1280.50">
    <property type="match status" value="1"/>
</dbReference>
<dbReference type="InterPro" id="IPR006527">
    <property type="entry name" value="F-box-assoc_dom_typ1"/>
</dbReference>
<dbReference type="EMBL" id="JASCZI010060897">
    <property type="protein sequence ID" value="MED6136676.1"/>
    <property type="molecule type" value="Genomic_DNA"/>
</dbReference>
<organism evidence="3 4">
    <name type="scientific">Stylosanthes scabra</name>
    <dbReference type="NCBI Taxonomy" id="79078"/>
    <lineage>
        <taxon>Eukaryota</taxon>
        <taxon>Viridiplantae</taxon>
        <taxon>Streptophyta</taxon>
        <taxon>Embryophyta</taxon>
        <taxon>Tracheophyta</taxon>
        <taxon>Spermatophyta</taxon>
        <taxon>Magnoliopsida</taxon>
        <taxon>eudicotyledons</taxon>
        <taxon>Gunneridae</taxon>
        <taxon>Pentapetalae</taxon>
        <taxon>rosids</taxon>
        <taxon>fabids</taxon>
        <taxon>Fabales</taxon>
        <taxon>Fabaceae</taxon>
        <taxon>Papilionoideae</taxon>
        <taxon>50 kb inversion clade</taxon>
        <taxon>dalbergioids sensu lato</taxon>
        <taxon>Dalbergieae</taxon>
        <taxon>Pterocarpus clade</taxon>
        <taxon>Stylosanthes</taxon>
    </lineage>
</organism>
<dbReference type="PROSITE" id="PS50181">
    <property type="entry name" value="FBOX"/>
    <property type="match status" value="1"/>
</dbReference>
<feature type="domain" description="F-box" evidence="2">
    <location>
        <begin position="31"/>
        <end position="81"/>
    </location>
</feature>
<dbReference type="InterPro" id="IPR017451">
    <property type="entry name" value="F-box-assoc_interact_dom"/>
</dbReference>
<dbReference type="SUPFAM" id="SSF81383">
    <property type="entry name" value="F-box domain"/>
    <property type="match status" value="1"/>
</dbReference>
<dbReference type="Proteomes" id="UP001341840">
    <property type="component" value="Unassembled WGS sequence"/>
</dbReference>